<accession>A0A6I3P2L3</accession>
<dbReference type="GO" id="GO:0003700">
    <property type="term" value="F:DNA-binding transcription factor activity"/>
    <property type="evidence" value="ECO:0007669"/>
    <property type="project" value="InterPro"/>
</dbReference>
<evidence type="ECO:0000313" key="1">
    <source>
        <dbReference type="EMBL" id="MTR41510.1"/>
    </source>
</evidence>
<reference evidence="1 2" key="1">
    <citation type="journal article" date="2019" name="Nat. Med.">
        <title>A library of human gut bacterial isolates paired with longitudinal multiomics data enables mechanistic microbiome research.</title>
        <authorList>
            <person name="Poyet M."/>
            <person name="Groussin M."/>
            <person name="Gibbons S.M."/>
            <person name="Avila-Pacheco J."/>
            <person name="Jiang X."/>
            <person name="Kearney S.M."/>
            <person name="Perrotta A.R."/>
            <person name="Berdy B."/>
            <person name="Zhao S."/>
            <person name="Lieberman T.D."/>
            <person name="Swanson P.K."/>
            <person name="Smith M."/>
            <person name="Roesemann S."/>
            <person name="Alexander J.E."/>
            <person name="Rich S.A."/>
            <person name="Livny J."/>
            <person name="Vlamakis H."/>
            <person name="Clish C."/>
            <person name="Bullock K."/>
            <person name="Deik A."/>
            <person name="Scott J."/>
            <person name="Pierce K.A."/>
            <person name="Xavier R.J."/>
            <person name="Alm E.J."/>
        </authorList>
    </citation>
    <scope>NUCLEOTIDE SEQUENCE [LARGE SCALE GENOMIC DNA]</scope>
    <source>
        <strain evidence="1 2">BIOML-A18</strain>
    </source>
</reference>
<dbReference type="AlphaFoldDB" id="A0A6I3P2L3"/>
<gene>
    <name evidence="1" type="ORF">GMC75_07490</name>
</gene>
<name>A0A6I3P2L3_STRPA</name>
<protein>
    <submittedName>
        <fullName evidence="1">MarR family transcriptional regulator</fullName>
    </submittedName>
</protein>
<organism evidence="1 2">
    <name type="scientific">Streptococcus parasanguinis</name>
    <dbReference type="NCBI Taxonomy" id="1318"/>
    <lineage>
        <taxon>Bacteria</taxon>
        <taxon>Bacillati</taxon>
        <taxon>Bacillota</taxon>
        <taxon>Bacilli</taxon>
        <taxon>Lactobacillales</taxon>
        <taxon>Streptococcaceae</taxon>
        <taxon>Streptococcus</taxon>
    </lineage>
</organism>
<dbReference type="InterPro" id="IPR036388">
    <property type="entry name" value="WH-like_DNA-bd_sf"/>
</dbReference>
<dbReference type="InterPro" id="IPR036390">
    <property type="entry name" value="WH_DNA-bd_sf"/>
</dbReference>
<dbReference type="Gene3D" id="1.10.10.10">
    <property type="entry name" value="Winged helix-like DNA-binding domain superfamily/Winged helix DNA-binding domain"/>
    <property type="match status" value="1"/>
</dbReference>
<dbReference type="SUPFAM" id="SSF46785">
    <property type="entry name" value="Winged helix' DNA-binding domain"/>
    <property type="match status" value="1"/>
</dbReference>
<evidence type="ECO:0000313" key="2">
    <source>
        <dbReference type="Proteomes" id="UP000430295"/>
    </source>
</evidence>
<sequence length="54" mass="6469">MEHFLDLSNPTVTKLLKSMEKERWILRKFDQSDLRKKLIGLTEKSFMLLSTENK</sequence>
<comment type="caution">
    <text evidence="1">The sequence shown here is derived from an EMBL/GenBank/DDBJ whole genome shotgun (WGS) entry which is preliminary data.</text>
</comment>
<dbReference type="RefSeq" id="WP_141751547.1">
    <property type="nucleotide sequence ID" value="NZ_JADNDJ010000036.1"/>
</dbReference>
<proteinExistence type="predicted"/>
<dbReference type="Proteomes" id="UP000430295">
    <property type="component" value="Unassembled WGS sequence"/>
</dbReference>
<dbReference type="EMBL" id="WMYS01000003">
    <property type="protein sequence ID" value="MTR41510.1"/>
    <property type="molecule type" value="Genomic_DNA"/>
</dbReference>